<sequence>MAARTYSTKALSGTRVVGGKSGTKHIGKVRYFVFHPSEKRCVGFLVKRPDLALMFRRKDEFVALDGFEMEDGRIRIHDEDKYACGRPAIKRLGLDWDRCTIWEHMPILTVSGKECGTVGDIEFLQSSGKIVAVRPDKGSLDAALLGRTVIPSKMIKGFRLGIGGVAVATQQQVGEQLEDDDAQTGAILVSDEIFSLQSEGGLAEKAGASAAIAQEKIREVAESAKPGMKKAAKATGEAVNKGAYLTGRQLTRAKGMFSAFKEEYDKAVSGDDQPKSGK</sequence>
<dbReference type="AlphaFoldDB" id="A0A172RZA7"/>
<dbReference type="STRING" id="79604.AAY81_07985"/>
<organism evidence="1 2">
    <name type="scientific">Denitrobacterium detoxificans</name>
    <dbReference type="NCBI Taxonomy" id="79604"/>
    <lineage>
        <taxon>Bacteria</taxon>
        <taxon>Bacillati</taxon>
        <taxon>Actinomycetota</taxon>
        <taxon>Coriobacteriia</taxon>
        <taxon>Eggerthellales</taxon>
        <taxon>Eggerthellaceae</taxon>
        <taxon>Denitrobacterium</taxon>
    </lineage>
</organism>
<accession>A0A172RZA7</accession>
<dbReference type="KEGG" id="ddt:AAY81_07985"/>
<dbReference type="OrthoDB" id="3171933at2"/>
<gene>
    <name evidence="1" type="ORF">SAMN02910314_00418</name>
</gene>
<keyword evidence="2" id="KW-1185">Reference proteome</keyword>
<dbReference type="RefSeq" id="WP_066663686.1">
    <property type="nucleotide sequence ID" value="NZ_CP011402.1"/>
</dbReference>
<proteinExistence type="predicted"/>
<evidence type="ECO:0000313" key="1">
    <source>
        <dbReference type="EMBL" id="SEO51698.1"/>
    </source>
</evidence>
<protein>
    <recommendedName>
        <fullName evidence="3">PRC-barrel domain-containing protein</fullName>
    </recommendedName>
</protein>
<dbReference type="Proteomes" id="UP000182975">
    <property type="component" value="Unassembled WGS sequence"/>
</dbReference>
<name>A0A172RZA7_9ACTN</name>
<reference evidence="2" key="1">
    <citation type="submission" date="2016-10" db="EMBL/GenBank/DDBJ databases">
        <authorList>
            <person name="Varghese N."/>
        </authorList>
    </citation>
    <scope>NUCLEOTIDE SEQUENCE [LARGE SCALE GENOMIC DNA]</scope>
    <source>
        <strain evidence="2">DSM 21843</strain>
    </source>
</reference>
<dbReference type="Gene3D" id="2.30.30.240">
    <property type="entry name" value="PRC-barrel domain"/>
    <property type="match status" value="1"/>
</dbReference>
<evidence type="ECO:0008006" key="3">
    <source>
        <dbReference type="Google" id="ProtNLM"/>
    </source>
</evidence>
<evidence type="ECO:0000313" key="2">
    <source>
        <dbReference type="Proteomes" id="UP000182975"/>
    </source>
</evidence>
<dbReference type="EMBL" id="FOEC01000002">
    <property type="protein sequence ID" value="SEO51698.1"/>
    <property type="molecule type" value="Genomic_DNA"/>
</dbReference>